<dbReference type="Pfam" id="PF13959">
    <property type="entry name" value="CTE_SPB4"/>
    <property type="match status" value="1"/>
</dbReference>
<feature type="compositionally biased region" description="Polar residues" evidence="8">
    <location>
        <begin position="344"/>
        <end position="353"/>
    </location>
</feature>
<keyword evidence="3 7" id="KW-0347">Helicase</keyword>
<dbReference type="SMART" id="SM01178">
    <property type="entry name" value="DUF4217"/>
    <property type="match status" value="1"/>
</dbReference>
<feature type="domain" description="DEAD-box RNA helicase Q" evidence="10">
    <location>
        <begin position="30"/>
        <end position="59"/>
    </location>
</feature>
<gene>
    <name evidence="11" type="ORF">DY000_02028416</name>
</gene>
<dbReference type="InterPro" id="IPR027417">
    <property type="entry name" value="P-loop_NTPase"/>
</dbReference>
<keyword evidence="1 7" id="KW-0547">Nucleotide-binding</keyword>
<dbReference type="PANTHER" id="PTHR24031">
    <property type="entry name" value="RNA HELICASE"/>
    <property type="match status" value="1"/>
</dbReference>
<evidence type="ECO:0000256" key="3">
    <source>
        <dbReference type="ARBA" id="ARBA00022806"/>
    </source>
</evidence>
<dbReference type="PROSITE" id="PS51192">
    <property type="entry name" value="HELICASE_ATP_BIND_1"/>
    <property type="match status" value="1"/>
</dbReference>
<dbReference type="InterPro" id="IPR001650">
    <property type="entry name" value="Helicase_C-like"/>
</dbReference>
<dbReference type="InterPro" id="IPR014001">
    <property type="entry name" value="Helicase_ATP-bd"/>
</dbReference>
<evidence type="ECO:0000256" key="6">
    <source>
        <dbReference type="PROSITE-ProRule" id="PRU00552"/>
    </source>
</evidence>
<dbReference type="InterPro" id="IPR025313">
    <property type="entry name" value="SPB4-like_CTE"/>
</dbReference>
<comment type="caution">
    <text evidence="11">The sequence shown here is derived from an EMBL/GenBank/DDBJ whole genome shotgun (WGS) entry which is preliminary data.</text>
</comment>
<feature type="domain" description="Helicase ATP-binding" evidence="9">
    <location>
        <begin position="62"/>
        <end position="158"/>
    </location>
</feature>
<dbReference type="Proteomes" id="UP000266723">
    <property type="component" value="Unassembled WGS sequence"/>
</dbReference>
<sequence length="353" mass="39915">MFKRTQQTARETKQEAKDVTKSKNGLFASCSFSSLGLDPKLSDQLQERMGFEAPTLVQAQSIPVILSGRDVLVNAATGTGKTIAYLAPIIHHLQAYSPKVDRSHGTFALVIVPTRELCLQVYETLEKLLHRFHWIVPGYVMGGEKKAKEKARLRKGLDFPKVRCIIQYDCPGEATEYVHRVGRTARIGEKGEALLFLQPVEIDYLKDLKKHGATLAEYPLLKVLDKFPLLGNMPRIKKVISLESHPWVISLQRALEFFTYAEPKMKNLAKNAFVSWVRGYAAHKGELKSIFVVKKLHLGHVAKSFALKEQPSLVGKSHHKETMKRKRDERQRGQHPKKRKKMSGGNSRSTTKP</sequence>
<keyword evidence="5 7" id="KW-0694">RNA-binding</keyword>
<dbReference type="SUPFAM" id="SSF52540">
    <property type="entry name" value="P-loop containing nucleoside triphosphate hydrolases"/>
    <property type="match status" value="1"/>
</dbReference>
<feature type="compositionally biased region" description="Basic residues" evidence="8">
    <location>
        <begin position="316"/>
        <end position="325"/>
    </location>
</feature>
<feature type="compositionally biased region" description="Basic and acidic residues" evidence="8">
    <location>
        <begin position="10"/>
        <end position="20"/>
    </location>
</feature>
<comment type="domain">
    <text evidence="7">The Q motif is unique to and characteristic of the DEAD box family of RNA helicases and controls ATP binding and hydrolysis.</text>
</comment>
<evidence type="ECO:0000259" key="10">
    <source>
        <dbReference type="PROSITE" id="PS51195"/>
    </source>
</evidence>
<comment type="function">
    <text evidence="7">RNA helicase.</text>
</comment>
<dbReference type="InterPro" id="IPR011545">
    <property type="entry name" value="DEAD/DEAH_box_helicase_dom"/>
</dbReference>
<comment type="catalytic activity">
    <reaction evidence="7">
        <text>ATP + H2O = ADP + phosphate + H(+)</text>
        <dbReference type="Rhea" id="RHEA:13065"/>
        <dbReference type="ChEBI" id="CHEBI:15377"/>
        <dbReference type="ChEBI" id="CHEBI:15378"/>
        <dbReference type="ChEBI" id="CHEBI:30616"/>
        <dbReference type="ChEBI" id="CHEBI:43474"/>
        <dbReference type="ChEBI" id="CHEBI:456216"/>
        <dbReference type="EC" id="3.6.4.13"/>
    </reaction>
</comment>
<evidence type="ECO:0000256" key="4">
    <source>
        <dbReference type="ARBA" id="ARBA00022840"/>
    </source>
</evidence>
<dbReference type="PROSITE" id="PS51195">
    <property type="entry name" value="Q_MOTIF"/>
    <property type="match status" value="1"/>
</dbReference>
<evidence type="ECO:0000256" key="2">
    <source>
        <dbReference type="ARBA" id="ARBA00022801"/>
    </source>
</evidence>
<dbReference type="Gene3D" id="3.40.50.300">
    <property type="entry name" value="P-loop containing nucleotide triphosphate hydrolases"/>
    <property type="match status" value="2"/>
</dbReference>
<evidence type="ECO:0000313" key="12">
    <source>
        <dbReference type="Proteomes" id="UP000266723"/>
    </source>
</evidence>
<name>A0ABQ7DFI4_BRACR</name>
<evidence type="ECO:0000256" key="5">
    <source>
        <dbReference type="ARBA" id="ARBA00022884"/>
    </source>
</evidence>
<keyword evidence="2 7" id="KW-0378">Hydrolase</keyword>
<proteinExistence type="inferred from homology"/>
<feature type="compositionally biased region" description="Basic residues" evidence="8">
    <location>
        <begin position="333"/>
        <end position="342"/>
    </location>
</feature>
<dbReference type="SMART" id="SM00490">
    <property type="entry name" value="HELICc"/>
    <property type="match status" value="1"/>
</dbReference>
<comment type="similarity">
    <text evidence="7">Belongs to the DEAD box helicase family.</text>
</comment>
<accession>A0ABQ7DFI4</accession>
<keyword evidence="12" id="KW-1185">Reference proteome</keyword>
<dbReference type="Pfam" id="PF00270">
    <property type="entry name" value="DEAD"/>
    <property type="match status" value="1"/>
</dbReference>
<dbReference type="InterPro" id="IPR014014">
    <property type="entry name" value="RNA_helicase_DEAD_Q_motif"/>
</dbReference>
<evidence type="ECO:0000256" key="1">
    <source>
        <dbReference type="ARBA" id="ARBA00022741"/>
    </source>
</evidence>
<dbReference type="SMART" id="SM00487">
    <property type="entry name" value="DEXDc"/>
    <property type="match status" value="1"/>
</dbReference>
<feature type="region of interest" description="Disordered" evidence="8">
    <location>
        <begin position="1"/>
        <end position="20"/>
    </location>
</feature>
<evidence type="ECO:0000259" key="9">
    <source>
        <dbReference type="PROSITE" id="PS51192"/>
    </source>
</evidence>
<evidence type="ECO:0000256" key="8">
    <source>
        <dbReference type="SAM" id="MobiDB-lite"/>
    </source>
</evidence>
<keyword evidence="4 7" id="KW-0067">ATP-binding</keyword>
<reference evidence="11 12" key="1">
    <citation type="journal article" date="2020" name="BMC Genomics">
        <title>Intraspecific diversification of the crop wild relative Brassica cretica Lam. using demographic model selection.</title>
        <authorList>
            <person name="Kioukis A."/>
            <person name="Michalopoulou V.A."/>
            <person name="Briers L."/>
            <person name="Pirintsos S."/>
            <person name="Studholme D.J."/>
            <person name="Pavlidis P."/>
            <person name="Sarris P.F."/>
        </authorList>
    </citation>
    <scope>NUCLEOTIDE SEQUENCE [LARGE SCALE GENOMIC DNA]</scope>
    <source>
        <strain evidence="12">cv. PFS-1207/04</strain>
    </source>
</reference>
<evidence type="ECO:0000313" key="11">
    <source>
        <dbReference type="EMBL" id="KAF3576908.1"/>
    </source>
</evidence>
<feature type="region of interest" description="Disordered" evidence="8">
    <location>
        <begin position="312"/>
        <end position="353"/>
    </location>
</feature>
<feature type="short sequence motif" description="Q motif" evidence="6">
    <location>
        <begin position="30"/>
        <end position="59"/>
    </location>
</feature>
<organism evidence="11 12">
    <name type="scientific">Brassica cretica</name>
    <name type="common">Mustard</name>
    <dbReference type="NCBI Taxonomy" id="69181"/>
    <lineage>
        <taxon>Eukaryota</taxon>
        <taxon>Viridiplantae</taxon>
        <taxon>Streptophyta</taxon>
        <taxon>Embryophyta</taxon>
        <taxon>Tracheophyta</taxon>
        <taxon>Spermatophyta</taxon>
        <taxon>Magnoliopsida</taxon>
        <taxon>eudicotyledons</taxon>
        <taxon>Gunneridae</taxon>
        <taxon>Pentapetalae</taxon>
        <taxon>rosids</taxon>
        <taxon>malvids</taxon>
        <taxon>Brassicales</taxon>
        <taxon>Brassicaceae</taxon>
        <taxon>Brassiceae</taxon>
        <taxon>Brassica</taxon>
    </lineage>
</organism>
<protein>
    <recommendedName>
        <fullName evidence="7">ATP-dependent RNA helicase</fullName>
        <ecNumber evidence="7">3.6.4.13</ecNumber>
    </recommendedName>
</protein>
<dbReference type="EC" id="3.6.4.13" evidence="7"/>
<dbReference type="EMBL" id="QGKV02000649">
    <property type="protein sequence ID" value="KAF3576908.1"/>
    <property type="molecule type" value="Genomic_DNA"/>
</dbReference>
<evidence type="ECO:0000256" key="7">
    <source>
        <dbReference type="RuleBase" id="RU365068"/>
    </source>
</evidence>